<protein>
    <submittedName>
        <fullName evidence="3">Endonuclease/exonuclease/phosphatase-like protein</fullName>
    </submittedName>
</protein>
<feature type="chain" id="PRO_5007292947" evidence="1">
    <location>
        <begin position="24"/>
        <end position="618"/>
    </location>
</feature>
<gene>
    <name evidence="3" type="ORF">Micbo1qcDRAFT_167899</name>
</gene>
<evidence type="ECO:0000259" key="2">
    <source>
        <dbReference type="Pfam" id="PF03372"/>
    </source>
</evidence>
<dbReference type="GO" id="GO:0004519">
    <property type="term" value="F:endonuclease activity"/>
    <property type="evidence" value="ECO:0007669"/>
    <property type="project" value="UniProtKB-KW"/>
</dbReference>
<dbReference type="EMBL" id="KQ964265">
    <property type="protein sequence ID" value="KXJ86814.1"/>
    <property type="molecule type" value="Genomic_DNA"/>
</dbReference>
<sequence>MKSLSISSGASALLLAAASSVLGQSIAEINGARFLSSFTGQVVNVTGLITAASSAGFYLRSQTPDKDARTSESIYVFGSNLPGGPFAAGDVVSLSGTVAEFKSNKDYLALAEITKPKDIVIASRGNPVSALLLGKDVPAPPTQSFNALDKGGILGSPNNVSLVSRANLELQPAKFGMDYWESLLGELVTIKSPRAISKPNNFGDTWVVGDWAVTGLNKRGGLTMTDGDSNPEAVLIGSPLDGTKNPADSKLGNDLADITGVVSQAFGFYRILPTTALKTVKQPATVLPPPEKFLIKGSCFGMTVGSYNIENFHPGSDKIQGRAEHIARYLDAPDLVFLQEVQDNSGPTSDGTTSAQQSLDTLIDATAAITGWKYKSVEIAPEDGKDGGQPGGNIRVAYLYNPKVVELKDYAKPGSATDAGKVVRSGLLGLPKLNFNPVRIDPANAAWTASRKPLVAHWRFVSPLCPLSDLFTVNVHWSSKGGSSSIHGDARPPVNGGIDQRTAQAQVTGAFIRDILKANPLASVVAAGDFNEFSFVEPMKTFAQVSGLVDLDDAAKVPAAERYTYLFDNNCQQLDHMYVSPKISYLLPRFEHVHVNTWVSSADMVSDHDPSVARLALL</sequence>
<dbReference type="STRING" id="196109.A0A136IPH0"/>
<evidence type="ECO:0000313" key="3">
    <source>
        <dbReference type="EMBL" id="KXJ86814.1"/>
    </source>
</evidence>
<feature type="signal peptide" evidence="1">
    <location>
        <begin position="1"/>
        <end position="23"/>
    </location>
</feature>
<accession>A0A136IPH0</accession>
<keyword evidence="3" id="KW-0378">Hydrolase</keyword>
<keyword evidence="1" id="KW-0732">Signal</keyword>
<dbReference type="InterPro" id="IPR005135">
    <property type="entry name" value="Endo/exonuclease/phosphatase"/>
</dbReference>
<dbReference type="SUPFAM" id="SSF56219">
    <property type="entry name" value="DNase I-like"/>
    <property type="match status" value="1"/>
</dbReference>
<dbReference type="Gene3D" id="3.60.10.10">
    <property type="entry name" value="Endonuclease/exonuclease/phosphatase"/>
    <property type="match status" value="1"/>
</dbReference>
<keyword evidence="3" id="KW-0255">Endonuclease</keyword>
<keyword evidence="3" id="KW-0269">Exonuclease</keyword>
<keyword evidence="3" id="KW-0540">Nuclease</keyword>
<dbReference type="AlphaFoldDB" id="A0A136IPH0"/>
<keyword evidence="4" id="KW-1185">Reference proteome</keyword>
<dbReference type="PANTHER" id="PTHR42834">
    <property type="entry name" value="ENDONUCLEASE/EXONUCLEASE/PHOSPHATASE FAMILY PROTEIN (AFU_ORTHOLOGUE AFUA_3G09210)"/>
    <property type="match status" value="1"/>
</dbReference>
<name>A0A136IPH0_9PEZI</name>
<dbReference type="Pfam" id="PF03372">
    <property type="entry name" value="Exo_endo_phos"/>
    <property type="match status" value="1"/>
</dbReference>
<dbReference type="Proteomes" id="UP000070501">
    <property type="component" value="Unassembled WGS sequence"/>
</dbReference>
<evidence type="ECO:0000313" key="4">
    <source>
        <dbReference type="Proteomes" id="UP000070501"/>
    </source>
</evidence>
<evidence type="ECO:0000256" key="1">
    <source>
        <dbReference type="SAM" id="SignalP"/>
    </source>
</evidence>
<feature type="domain" description="Endonuclease/exonuclease/phosphatase" evidence="2">
    <location>
        <begin position="305"/>
        <end position="608"/>
    </location>
</feature>
<dbReference type="InterPro" id="IPR036691">
    <property type="entry name" value="Endo/exonu/phosph_ase_sf"/>
</dbReference>
<dbReference type="GO" id="GO:0004527">
    <property type="term" value="F:exonuclease activity"/>
    <property type="evidence" value="ECO:0007669"/>
    <property type="project" value="UniProtKB-KW"/>
</dbReference>
<dbReference type="OrthoDB" id="47488at2759"/>
<proteinExistence type="predicted"/>
<dbReference type="CDD" id="cd04486">
    <property type="entry name" value="YhcR_OBF_like"/>
    <property type="match status" value="1"/>
</dbReference>
<reference evidence="4" key="1">
    <citation type="submission" date="2016-02" db="EMBL/GenBank/DDBJ databases">
        <title>Draft genome sequence of Microdochium bolleyi, a fungal endophyte of beachgrass.</title>
        <authorList>
            <consortium name="DOE Joint Genome Institute"/>
            <person name="David A.S."/>
            <person name="May G."/>
            <person name="Haridas S."/>
            <person name="Lim J."/>
            <person name="Wang M."/>
            <person name="Labutti K."/>
            <person name="Lipzen A."/>
            <person name="Barry K."/>
            <person name="Grigoriev I.V."/>
        </authorList>
    </citation>
    <scope>NUCLEOTIDE SEQUENCE [LARGE SCALE GENOMIC DNA]</scope>
    <source>
        <strain evidence="4">J235TASD1</strain>
    </source>
</reference>
<organism evidence="3 4">
    <name type="scientific">Microdochium bolleyi</name>
    <dbReference type="NCBI Taxonomy" id="196109"/>
    <lineage>
        <taxon>Eukaryota</taxon>
        <taxon>Fungi</taxon>
        <taxon>Dikarya</taxon>
        <taxon>Ascomycota</taxon>
        <taxon>Pezizomycotina</taxon>
        <taxon>Sordariomycetes</taxon>
        <taxon>Xylariomycetidae</taxon>
        <taxon>Xylariales</taxon>
        <taxon>Microdochiaceae</taxon>
        <taxon>Microdochium</taxon>
    </lineage>
</organism>
<dbReference type="PANTHER" id="PTHR42834:SF1">
    <property type="entry name" value="ENDONUCLEASE_EXONUCLEASE_PHOSPHATASE FAMILY PROTEIN (AFU_ORTHOLOGUE AFUA_3G09210)"/>
    <property type="match status" value="1"/>
</dbReference>
<dbReference type="InParanoid" id="A0A136IPH0"/>